<dbReference type="PANTHER" id="PTHR13383:SF11">
    <property type="entry name" value="RIBONUCLEASE H2 SUBUNIT B"/>
    <property type="match status" value="1"/>
</dbReference>
<gene>
    <name evidence="3" type="ORF">O181_017550</name>
</gene>
<dbReference type="GO" id="GO:0005654">
    <property type="term" value="C:nucleoplasm"/>
    <property type="evidence" value="ECO:0007669"/>
    <property type="project" value="TreeGrafter"/>
</dbReference>
<dbReference type="AlphaFoldDB" id="A0A9Q3GT50"/>
<evidence type="ECO:0000313" key="4">
    <source>
        <dbReference type="Proteomes" id="UP000765509"/>
    </source>
</evidence>
<evidence type="ECO:0000313" key="3">
    <source>
        <dbReference type="EMBL" id="MBW0477835.1"/>
    </source>
</evidence>
<dbReference type="InterPro" id="IPR040456">
    <property type="entry name" value="RNase_H2_suB"/>
</dbReference>
<feature type="domain" description="Rnh202 triple barrel" evidence="2">
    <location>
        <begin position="9"/>
        <end position="89"/>
    </location>
</feature>
<dbReference type="Pfam" id="PF17745">
    <property type="entry name" value="Ydr279_N"/>
    <property type="match status" value="1"/>
</dbReference>
<feature type="compositionally biased region" description="Polar residues" evidence="1">
    <location>
        <begin position="318"/>
        <end position="335"/>
    </location>
</feature>
<dbReference type="Gene3D" id="2.20.25.530">
    <property type="match status" value="1"/>
</dbReference>
<name>A0A9Q3GT50_9BASI</name>
<evidence type="ECO:0000256" key="1">
    <source>
        <dbReference type="SAM" id="MobiDB-lite"/>
    </source>
</evidence>
<organism evidence="3 4">
    <name type="scientific">Austropuccinia psidii MF-1</name>
    <dbReference type="NCBI Taxonomy" id="1389203"/>
    <lineage>
        <taxon>Eukaryota</taxon>
        <taxon>Fungi</taxon>
        <taxon>Dikarya</taxon>
        <taxon>Basidiomycota</taxon>
        <taxon>Pucciniomycotina</taxon>
        <taxon>Pucciniomycetes</taxon>
        <taxon>Pucciniales</taxon>
        <taxon>Sphaerophragmiaceae</taxon>
        <taxon>Austropuccinia</taxon>
    </lineage>
</organism>
<dbReference type="GO" id="GO:0032299">
    <property type="term" value="C:ribonuclease H2 complex"/>
    <property type="evidence" value="ECO:0007669"/>
    <property type="project" value="InterPro"/>
</dbReference>
<proteinExistence type="predicted"/>
<dbReference type="OrthoDB" id="29098at2759"/>
<sequence length="335" mass="37365">MGSISDPLLLPSSLISAADELPIVRLPHPRTRLPALFVIRPGQGFWEVQSIVSPPTASRSWFFQPLDQEKPELLLSRNGGRLLFVTAFDPFFLLLGLFFGLSQPDNPFETGEPNKSRRGHFEQMDVLLDRFQETWMFSDCSGGPTLTDFELFAAEALQPKTLCRVCEALEQDSTTTLWRLDPAKVVQNIEHKVDTLAKTGLAAKGEDNTVWTRLAKKEGLLAVNGTSDEPLLLEEIYRKLGFHMVQAYLPISLFDHLNQAAFQFPSLDAFLKRQVSLGDPLEIGRRSEPDTSKSGKLAPKRIKKEAPRGNRTLGDMWTISSSKTNNALKNNSKGG</sequence>
<keyword evidence="4" id="KW-1185">Reference proteome</keyword>
<accession>A0A9Q3GT50</accession>
<dbReference type="InterPro" id="IPR041195">
    <property type="entry name" value="Rnh202_N"/>
</dbReference>
<protein>
    <recommendedName>
        <fullName evidence="2">Rnh202 triple barrel domain-containing protein</fullName>
    </recommendedName>
</protein>
<dbReference type="GO" id="GO:0006401">
    <property type="term" value="P:RNA catabolic process"/>
    <property type="evidence" value="ECO:0007669"/>
    <property type="project" value="TreeGrafter"/>
</dbReference>
<feature type="region of interest" description="Disordered" evidence="1">
    <location>
        <begin position="281"/>
        <end position="335"/>
    </location>
</feature>
<feature type="compositionally biased region" description="Basic and acidic residues" evidence="1">
    <location>
        <begin position="282"/>
        <end position="293"/>
    </location>
</feature>
<evidence type="ECO:0000259" key="2">
    <source>
        <dbReference type="Pfam" id="PF17745"/>
    </source>
</evidence>
<comment type="caution">
    <text evidence="3">The sequence shown here is derived from an EMBL/GenBank/DDBJ whole genome shotgun (WGS) entry which is preliminary data.</text>
</comment>
<reference evidence="3" key="1">
    <citation type="submission" date="2021-03" db="EMBL/GenBank/DDBJ databases">
        <title>Draft genome sequence of rust myrtle Austropuccinia psidii MF-1, a brazilian biotype.</title>
        <authorList>
            <person name="Quecine M.C."/>
            <person name="Pachon D.M.R."/>
            <person name="Bonatelli M.L."/>
            <person name="Correr F.H."/>
            <person name="Franceschini L.M."/>
            <person name="Leite T.F."/>
            <person name="Margarido G.R.A."/>
            <person name="Almeida C.A."/>
            <person name="Ferrarezi J.A."/>
            <person name="Labate C.A."/>
        </authorList>
    </citation>
    <scope>NUCLEOTIDE SEQUENCE</scope>
    <source>
        <strain evidence="3">MF-1</strain>
    </source>
</reference>
<dbReference type="PANTHER" id="PTHR13383">
    <property type="entry name" value="RIBONUCLEASE H2 SUBUNIT B"/>
    <property type="match status" value="1"/>
</dbReference>
<dbReference type="Gene3D" id="1.10.20.120">
    <property type="match status" value="1"/>
</dbReference>
<dbReference type="EMBL" id="AVOT02004944">
    <property type="protein sequence ID" value="MBW0477835.1"/>
    <property type="molecule type" value="Genomic_DNA"/>
</dbReference>
<dbReference type="Proteomes" id="UP000765509">
    <property type="component" value="Unassembled WGS sequence"/>
</dbReference>